<accession>A0AAN9PWN4</accession>
<protein>
    <recommendedName>
        <fullName evidence="1">Ubiquitin-activating enzyme E1 FCCH domain-containing protein</fullName>
    </recommendedName>
</protein>
<comment type="caution">
    <text evidence="2">The sequence shown here is derived from an EMBL/GenBank/DDBJ whole genome shotgun (WGS) entry which is preliminary data.</text>
</comment>
<dbReference type="InterPro" id="IPR032418">
    <property type="entry name" value="E1_FCCH"/>
</dbReference>
<evidence type="ECO:0000313" key="3">
    <source>
        <dbReference type="Proteomes" id="UP001367508"/>
    </source>
</evidence>
<keyword evidence="3" id="KW-1185">Reference proteome</keyword>
<dbReference type="Proteomes" id="UP001367508">
    <property type="component" value="Unassembled WGS sequence"/>
</dbReference>
<evidence type="ECO:0000259" key="1">
    <source>
        <dbReference type="Pfam" id="PF16190"/>
    </source>
</evidence>
<evidence type="ECO:0000313" key="2">
    <source>
        <dbReference type="EMBL" id="KAK7315215.1"/>
    </source>
</evidence>
<proteinExistence type="predicted"/>
<dbReference type="InterPro" id="IPR042302">
    <property type="entry name" value="E1_FCCH_sf"/>
</dbReference>
<reference evidence="2 3" key="1">
    <citation type="submission" date="2024-01" db="EMBL/GenBank/DDBJ databases">
        <title>The genomes of 5 underutilized Papilionoideae crops provide insights into root nodulation and disease resistanc.</title>
        <authorList>
            <person name="Jiang F."/>
        </authorList>
    </citation>
    <scope>NUCLEOTIDE SEQUENCE [LARGE SCALE GENOMIC DNA]</scope>
    <source>
        <strain evidence="2">LVBAO_FW01</strain>
        <tissue evidence="2">Leaves</tissue>
    </source>
</reference>
<dbReference type="Gene3D" id="2.40.30.180">
    <property type="entry name" value="Ubiquitin-activating enzyme E1, FCCH domain"/>
    <property type="match status" value="1"/>
</dbReference>
<name>A0AAN9PWN4_CANGL</name>
<sequence>MGIDGDSTPSLCDAFSTCQNDESFEFQDGDVVVLSKIYGMIEMNDEKPRKVKNGRAYSASIYVAVTLPYERPAAVLNMLEVLKKLTIVVFVSGFLSDRSEGSVLTVIGLNSMNYLRSTIMILIQILKLLI</sequence>
<dbReference type="EMBL" id="JAYMYQ010000008">
    <property type="protein sequence ID" value="KAK7315215.1"/>
    <property type="molecule type" value="Genomic_DNA"/>
</dbReference>
<gene>
    <name evidence="2" type="ORF">VNO77_33752</name>
</gene>
<organism evidence="2 3">
    <name type="scientific">Canavalia gladiata</name>
    <name type="common">Sword bean</name>
    <name type="synonym">Dolichos gladiatus</name>
    <dbReference type="NCBI Taxonomy" id="3824"/>
    <lineage>
        <taxon>Eukaryota</taxon>
        <taxon>Viridiplantae</taxon>
        <taxon>Streptophyta</taxon>
        <taxon>Embryophyta</taxon>
        <taxon>Tracheophyta</taxon>
        <taxon>Spermatophyta</taxon>
        <taxon>Magnoliopsida</taxon>
        <taxon>eudicotyledons</taxon>
        <taxon>Gunneridae</taxon>
        <taxon>Pentapetalae</taxon>
        <taxon>rosids</taxon>
        <taxon>fabids</taxon>
        <taxon>Fabales</taxon>
        <taxon>Fabaceae</taxon>
        <taxon>Papilionoideae</taxon>
        <taxon>50 kb inversion clade</taxon>
        <taxon>NPAAA clade</taxon>
        <taxon>indigoferoid/millettioid clade</taxon>
        <taxon>Phaseoleae</taxon>
        <taxon>Canavalia</taxon>
    </lineage>
</organism>
<dbReference type="Pfam" id="PF16190">
    <property type="entry name" value="E1_FCCH"/>
    <property type="match status" value="1"/>
</dbReference>
<feature type="domain" description="Ubiquitin-activating enzyme E1 FCCH" evidence="1">
    <location>
        <begin position="17"/>
        <end position="62"/>
    </location>
</feature>
<dbReference type="AlphaFoldDB" id="A0AAN9PWN4"/>